<protein>
    <submittedName>
        <fullName evidence="4">PhoLip_ATPase_C domain-containing protein</fullName>
    </submittedName>
</protein>
<dbReference type="STRING" id="42155.A0A0R3RBY6"/>
<accession>A0A0R3RBY6</accession>
<dbReference type="InterPro" id="IPR032630">
    <property type="entry name" value="P_typ_ATPase_c"/>
</dbReference>
<feature type="domain" description="P-type ATPase C-terminal" evidence="1">
    <location>
        <begin position="30"/>
        <end position="93"/>
    </location>
</feature>
<dbReference type="EMBL" id="UZAG01022718">
    <property type="protein sequence ID" value="VDO54521.1"/>
    <property type="molecule type" value="Genomic_DNA"/>
</dbReference>
<gene>
    <name evidence="2" type="ORF">BTMF_LOCUS15522</name>
</gene>
<evidence type="ECO:0000259" key="1">
    <source>
        <dbReference type="Pfam" id="PF16212"/>
    </source>
</evidence>
<evidence type="ECO:0000313" key="3">
    <source>
        <dbReference type="Proteomes" id="UP000280834"/>
    </source>
</evidence>
<evidence type="ECO:0000313" key="4">
    <source>
        <dbReference type="WBParaSite" id="BTMF_0001755501-mRNA-1"/>
    </source>
</evidence>
<sequence length="160" mass="18672">VLGEKNAEETANKINIYLDNFANKKIKISLVVSGEFFYEFHTLFADLAIMDSWSLVMFNIFFTSWPPLAIGIWDRLFPFEVIIDYPALYIIYHRIVKDFRLKTKYLNIIREDNSISINATPQISWCPYIPEADEPHEEMHMIAIYYVSLIPSVLLASNLN</sequence>
<reference evidence="4" key="1">
    <citation type="submission" date="2017-02" db="UniProtKB">
        <authorList>
            <consortium name="WormBaseParasite"/>
        </authorList>
    </citation>
    <scope>IDENTIFICATION</scope>
</reference>
<reference evidence="2 3" key="2">
    <citation type="submission" date="2018-11" db="EMBL/GenBank/DDBJ databases">
        <authorList>
            <consortium name="Pathogen Informatics"/>
        </authorList>
    </citation>
    <scope>NUCLEOTIDE SEQUENCE [LARGE SCALE GENOMIC DNA]</scope>
</reference>
<keyword evidence="3" id="KW-1185">Reference proteome</keyword>
<organism evidence="4">
    <name type="scientific">Brugia timori</name>
    <dbReference type="NCBI Taxonomy" id="42155"/>
    <lineage>
        <taxon>Eukaryota</taxon>
        <taxon>Metazoa</taxon>
        <taxon>Ecdysozoa</taxon>
        <taxon>Nematoda</taxon>
        <taxon>Chromadorea</taxon>
        <taxon>Rhabditida</taxon>
        <taxon>Spirurina</taxon>
        <taxon>Spiruromorpha</taxon>
        <taxon>Filarioidea</taxon>
        <taxon>Onchocercidae</taxon>
        <taxon>Brugia</taxon>
    </lineage>
</organism>
<evidence type="ECO:0000313" key="2">
    <source>
        <dbReference type="EMBL" id="VDO54521.1"/>
    </source>
</evidence>
<dbReference type="Pfam" id="PF16212">
    <property type="entry name" value="PhoLip_ATPase_C"/>
    <property type="match status" value="1"/>
</dbReference>
<proteinExistence type="predicted"/>
<dbReference type="AlphaFoldDB" id="A0A0R3RBY6"/>
<name>A0A0R3RBY6_9BILA</name>
<dbReference type="WBParaSite" id="BTMF_0001755501-mRNA-1">
    <property type="protein sequence ID" value="BTMF_0001755501-mRNA-1"/>
    <property type="gene ID" value="BTMF_0001755501"/>
</dbReference>
<dbReference type="Proteomes" id="UP000280834">
    <property type="component" value="Unassembled WGS sequence"/>
</dbReference>